<dbReference type="AlphaFoldDB" id="A0AAU9WGR7"/>
<comment type="caution">
    <text evidence="5">The sequence shown here is derived from an EMBL/GenBank/DDBJ whole genome shotgun (WGS) entry which is preliminary data.</text>
</comment>
<feature type="chain" id="PRO_5043583504" description="ShKT domain-containing protein" evidence="3">
    <location>
        <begin position="23"/>
        <end position="228"/>
    </location>
</feature>
<dbReference type="Proteomes" id="UP001159428">
    <property type="component" value="Unassembled WGS sequence"/>
</dbReference>
<dbReference type="InterPro" id="IPR003582">
    <property type="entry name" value="ShKT_dom"/>
</dbReference>
<name>A0AAU9WGR7_9CNID</name>
<protein>
    <recommendedName>
        <fullName evidence="4">ShKT domain-containing protein</fullName>
    </recommendedName>
</protein>
<sequence>MKTQTTISILLVIVAFAIFATAQKCEDHMEAKTCQYFIKIYGKKNIDVCKWKHMRTNCALTCKICVPRPKCATSRSRYGCCWDKKTEAKSYAGEGCPECKDRYPSYCRQRVQRFSKEKACNVQGNDMCPKSCGVCKIKAAAQRLPECLDSPYGCCWDLTAALGPGGEGCRVCRNLYTRICRLWNGYCQPNAYKFVKESVVHRYRNSCPVTCGKCKIGQKKLDISSLRK</sequence>
<dbReference type="GO" id="GO:0090729">
    <property type="term" value="F:toxin activity"/>
    <property type="evidence" value="ECO:0007669"/>
    <property type="project" value="UniProtKB-KW"/>
</dbReference>
<evidence type="ECO:0000256" key="3">
    <source>
        <dbReference type="SAM" id="SignalP"/>
    </source>
</evidence>
<proteinExistence type="predicted"/>
<keyword evidence="6" id="KW-1185">Reference proteome</keyword>
<evidence type="ECO:0000259" key="4">
    <source>
        <dbReference type="PROSITE" id="PS51670"/>
    </source>
</evidence>
<evidence type="ECO:0000313" key="6">
    <source>
        <dbReference type="Proteomes" id="UP001159428"/>
    </source>
</evidence>
<accession>A0AAU9WGR7</accession>
<keyword evidence="2" id="KW-1015">Disulfide bond</keyword>
<keyword evidence="3" id="KW-0732">Signal</keyword>
<dbReference type="EMBL" id="CALNXJ010000012">
    <property type="protein sequence ID" value="CAH3110128.1"/>
    <property type="molecule type" value="Genomic_DNA"/>
</dbReference>
<evidence type="ECO:0000256" key="2">
    <source>
        <dbReference type="PROSITE-ProRule" id="PRU01005"/>
    </source>
</evidence>
<evidence type="ECO:0000313" key="5">
    <source>
        <dbReference type="EMBL" id="CAH3110128.1"/>
    </source>
</evidence>
<comment type="caution">
    <text evidence="2">Lacks conserved residue(s) required for the propagation of feature annotation.</text>
</comment>
<dbReference type="SMART" id="SM00254">
    <property type="entry name" value="ShKT"/>
    <property type="match status" value="3"/>
</dbReference>
<keyword evidence="1" id="KW-0800">Toxin</keyword>
<feature type="domain" description="ShKT" evidence="4">
    <location>
        <begin position="25"/>
        <end position="65"/>
    </location>
</feature>
<gene>
    <name evidence="5" type="ORF">PMEA_00004211</name>
</gene>
<organism evidence="5 6">
    <name type="scientific">Pocillopora meandrina</name>
    <dbReference type="NCBI Taxonomy" id="46732"/>
    <lineage>
        <taxon>Eukaryota</taxon>
        <taxon>Metazoa</taxon>
        <taxon>Cnidaria</taxon>
        <taxon>Anthozoa</taxon>
        <taxon>Hexacorallia</taxon>
        <taxon>Scleractinia</taxon>
        <taxon>Astrocoeniina</taxon>
        <taxon>Pocilloporidae</taxon>
        <taxon>Pocillopora</taxon>
    </lineage>
</organism>
<reference evidence="5 6" key="1">
    <citation type="submission" date="2022-05" db="EMBL/GenBank/DDBJ databases">
        <authorList>
            <consortium name="Genoscope - CEA"/>
            <person name="William W."/>
        </authorList>
    </citation>
    <scope>NUCLEOTIDE SEQUENCE [LARGE SCALE GENOMIC DNA]</scope>
</reference>
<feature type="disulfide bond" evidence="2">
    <location>
        <begin position="49"/>
        <end position="62"/>
    </location>
</feature>
<feature type="signal peptide" evidence="3">
    <location>
        <begin position="1"/>
        <end position="22"/>
    </location>
</feature>
<dbReference type="PROSITE" id="PS51670">
    <property type="entry name" value="SHKT"/>
    <property type="match status" value="1"/>
</dbReference>
<evidence type="ECO:0000256" key="1">
    <source>
        <dbReference type="ARBA" id="ARBA00022656"/>
    </source>
</evidence>